<evidence type="ECO:0000313" key="7">
    <source>
        <dbReference type="Proteomes" id="UP000220841"/>
    </source>
</evidence>
<dbReference type="InterPro" id="IPR045455">
    <property type="entry name" value="NrS-1_pol-like_helicase"/>
</dbReference>
<gene>
    <name evidence="6" type="ORF">CN585_29580</name>
</gene>
<dbReference type="GO" id="GO:0005524">
    <property type="term" value="F:ATP binding"/>
    <property type="evidence" value="ECO:0007669"/>
    <property type="project" value="UniProtKB-KW"/>
</dbReference>
<dbReference type="Pfam" id="PF08706">
    <property type="entry name" value="D5_N"/>
    <property type="match status" value="1"/>
</dbReference>
<dbReference type="InterPro" id="IPR051620">
    <property type="entry name" value="ORF904-like_C"/>
</dbReference>
<dbReference type="AlphaFoldDB" id="A0A2A8H4Z3"/>
<dbReference type="GO" id="GO:0004386">
    <property type="term" value="F:helicase activity"/>
    <property type="evidence" value="ECO:0007669"/>
    <property type="project" value="UniProtKB-KW"/>
</dbReference>
<dbReference type="Proteomes" id="UP000220841">
    <property type="component" value="Unassembled WGS sequence"/>
</dbReference>
<dbReference type="InterPro" id="IPR014818">
    <property type="entry name" value="Phage/plasmid_primase_P4_C"/>
</dbReference>
<dbReference type="Gene3D" id="3.40.50.300">
    <property type="entry name" value="P-loop containing nucleotide triphosphate hydrolases"/>
    <property type="match status" value="1"/>
</dbReference>
<comment type="caution">
    <text evidence="6">The sequence shown here is derived from an EMBL/GenBank/DDBJ whole genome shotgun (WGS) entry which is preliminary data.</text>
</comment>
<dbReference type="NCBIfam" id="TIGR01613">
    <property type="entry name" value="primase_Cterm"/>
    <property type="match status" value="1"/>
</dbReference>
<evidence type="ECO:0000313" key="6">
    <source>
        <dbReference type="EMBL" id="PEP87755.1"/>
    </source>
</evidence>
<evidence type="ECO:0000259" key="5">
    <source>
        <dbReference type="PROSITE" id="PS51206"/>
    </source>
</evidence>
<evidence type="ECO:0000256" key="1">
    <source>
        <dbReference type="ARBA" id="ARBA00022741"/>
    </source>
</evidence>
<dbReference type="InterPro" id="IPR054468">
    <property type="entry name" value="NrSPol-like_HBD"/>
</dbReference>
<reference evidence="6 7" key="1">
    <citation type="submission" date="2017-09" db="EMBL/GenBank/DDBJ databases">
        <title>Large-scale bioinformatics analysis of Bacillus genomes uncovers conserved roles of natural products in bacterial physiology.</title>
        <authorList>
            <consortium name="Agbiome Team Llc"/>
            <person name="Bleich R.M."/>
            <person name="Grubbs K.J."/>
            <person name="Santa Maria K.C."/>
            <person name="Allen S.E."/>
            <person name="Farag S."/>
            <person name="Shank E.A."/>
            <person name="Bowers A."/>
        </authorList>
    </citation>
    <scope>NUCLEOTIDE SEQUENCE [LARGE SCALE GENOMIC DNA]</scope>
    <source>
        <strain evidence="6 7">AFS021349</strain>
    </source>
</reference>
<proteinExistence type="predicted"/>
<dbReference type="InterPro" id="IPR006500">
    <property type="entry name" value="Helicase_put_C_phage/plasmid"/>
</dbReference>
<evidence type="ECO:0000256" key="4">
    <source>
        <dbReference type="ARBA" id="ARBA00022840"/>
    </source>
</evidence>
<evidence type="ECO:0000256" key="2">
    <source>
        <dbReference type="ARBA" id="ARBA00022801"/>
    </source>
</evidence>
<dbReference type="GO" id="GO:0016787">
    <property type="term" value="F:hydrolase activity"/>
    <property type="evidence" value="ECO:0007669"/>
    <property type="project" value="UniProtKB-KW"/>
</dbReference>
<dbReference type="PANTHER" id="PTHR35372:SF2">
    <property type="entry name" value="SF3 HELICASE DOMAIN-CONTAINING PROTEIN"/>
    <property type="match status" value="1"/>
</dbReference>
<protein>
    <submittedName>
        <fullName evidence="6">DNA primase</fullName>
    </submittedName>
</protein>
<dbReference type="InterPro" id="IPR027417">
    <property type="entry name" value="P-loop_NTPase"/>
</dbReference>
<name>A0A2A8H4Z3_9BACI</name>
<feature type="domain" description="SF3 helicase" evidence="5">
    <location>
        <begin position="483"/>
        <end position="643"/>
    </location>
</feature>
<dbReference type="InterPro" id="IPR004968">
    <property type="entry name" value="DNA_primase/NTPase_C"/>
</dbReference>
<dbReference type="EMBL" id="NUBY01000309">
    <property type="protein sequence ID" value="PEP87755.1"/>
    <property type="molecule type" value="Genomic_DNA"/>
</dbReference>
<dbReference type="Pfam" id="PF22763">
    <property type="entry name" value="NrS1-1_pol-like_HBD"/>
    <property type="match status" value="1"/>
</dbReference>
<dbReference type="SMART" id="SM00885">
    <property type="entry name" value="D5_N"/>
    <property type="match status" value="1"/>
</dbReference>
<keyword evidence="3" id="KW-0347">Helicase</keyword>
<evidence type="ECO:0000256" key="3">
    <source>
        <dbReference type="ARBA" id="ARBA00022806"/>
    </source>
</evidence>
<keyword evidence="2" id="KW-0378">Hydrolase</keyword>
<keyword evidence="1" id="KW-0547">Nucleotide-binding</keyword>
<dbReference type="Pfam" id="PF19263">
    <property type="entry name" value="DUF5906"/>
    <property type="match status" value="1"/>
</dbReference>
<dbReference type="RefSeq" id="WP_098228179.1">
    <property type="nucleotide sequence ID" value="NZ_NUBY01000309.1"/>
</dbReference>
<dbReference type="InterPro" id="IPR014015">
    <property type="entry name" value="Helicase_SF3_DNA-vir"/>
</dbReference>
<sequence>MQNYENIPEELKELPQWCCFTRQRNGEKIKKIPINAHTGQLGKSNDESTWATFEVAMAAVDTFKCDGIGFYFKSPYFGIDIDHVQEEIERYQLGDHDDNMVSEFVEMMCSYTEYSISGTGIHIIAKGELPKGGRRKGNVEMYDHGRFFAMTGNIVGHYTRVVEDEHGQIGYLHNKYISKSEVVKASTAPDTPQGVHIPEAEIIQIACNSKNGMRFKLFMNGGWDPFYDSQSEADMAFANDLAFWTNRDFHKMDSIFRRSSLYREKWDRKQNQSTYGTETLQKAIMDCTNAFIPRERDEEFNLYVQEHDVKTIEKKFYSYDDTGNAQRLTDRYGEVIRYSYIRKNWYFYNGKTWILDQQGMMKNIADKVIEKMKEEPIYVAEGEDETDMKKALHKHLKSSRGSQKKTNMIKESEHVLPIQPHEFDCDPDVFNVQNGYLDLQTGKLNEHDNTKFFTKISAVEYTDKMDCPLWMEFLHQIFDGNQKLIEYMQRAVGYSLSGSTEEQMMFILYGNGRNGKSVFLDVVTEIFGNYATNIQPQTIMVKQQSSGANSDIARLDGARLVTTTEPNEGVRLDEGLVKQLTGGDKVTARFLYENEFDFLPQFKLWMATNHKPIIRGTDNGIWRRLAVIPFTVQIPKGKVDKRLKHKLRRELKAILNWAVEGYIKWRKDGLQEPQIIQDQREEYRTEMDSIEAFLAECCRKIPQGKVQAKTLYRLYRDWASENGQDMISNTKFGREMGKKFHKYRSENGNCYTGIELLGEYEKPYFRLGY</sequence>
<dbReference type="PANTHER" id="PTHR35372">
    <property type="entry name" value="ATP BINDING PROTEIN-RELATED"/>
    <property type="match status" value="1"/>
</dbReference>
<keyword evidence="4" id="KW-0067">ATP-binding</keyword>
<dbReference type="Pfam" id="PF03288">
    <property type="entry name" value="Pox_D5"/>
    <property type="match status" value="1"/>
</dbReference>
<dbReference type="SUPFAM" id="SSF52540">
    <property type="entry name" value="P-loop containing nucleoside triphosphate hydrolases"/>
    <property type="match status" value="1"/>
</dbReference>
<organism evidence="6 7">
    <name type="scientific">Bacillus toyonensis</name>
    <dbReference type="NCBI Taxonomy" id="155322"/>
    <lineage>
        <taxon>Bacteria</taxon>
        <taxon>Bacillati</taxon>
        <taxon>Bacillota</taxon>
        <taxon>Bacilli</taxon>
        <taxon>Bacillales</taxon>
        <taxon>Bacillaceae</taxon>
        <taxon>Bacillus</taxon>
        <taxon>Bacillus cereus group</taxon>
    </lineage>
</organism>
<dbReference type="PROSITE" id="PS51206">
    <property type="entry name" value="SF3_HELICASE_1"/>
    <property type="match status" value="1"/>
</dbReference>
<accession>A0A2A8H4Z3</accession>